<dbReference type="PROSITE" id="PS50910">
    <property type="entry name" value="HEPN"/>
    <property type="match status" value="1"/>
</dbReference>
<evidence type="ECO:0000313" key="2">
    <source>
        <dbReference type="EMBL" id="PIU36886.1"/>
    </source>
</evidence>
<name>A0A2M6YTS4_9BACT</name>
<dbReference type="Proteomes" id="UP000230184">
    <property type="component" value="Unassembled WGS sequence"/>
</dbReference>
<dbReference type="SMART" id="SM00748">
    <property type="entry name" value="HEPN"/>
    <property type="match status" value="1"/>
</dbReference>
<dbReference type="InterPro" id="IPR007842">
    <property type="entry name" value="HEPN_dom"/>
</dbReference>
<protein>
    <submittedName>
        <fullName evidence="2">DNA-binding protein</fullName>
    </submittedName>
</protein>
<dbReference type="Gene3D" id="1.20.120.330">
    <property type="entry name" value="Nucleotidyltransferases domain 2"/>
    <property type="match status" value="1"/>
</dbReference>
<organism evidence="2 3">
    <name type="scientific">Candidatus Roizmanbacteria bacterium CG07_land_8_20_14_0_80_34_15</name>
    <dbReference type="NCBI Taxonomy" id="1974849"/>
    <lineage>
        <taxon>Bacteria</taxon>
        <taxon>Candidatus Roizmaniibacteriota</taxon>
    </lineage>
</organism>
<accession>A0A2M6YTS4</accession>
<proteinExistence type="predicted"/>
<dbReference type="SUPFAM" id="SSF81593">
    <property type="entry name" value="Nucleotidyltransferase substrate binding subunit/domain"/>
    <property type="match status" value="1"/>
</dbReference>
<dbReference type="Pfam" id="PF05168">
    <property type="entry name" value="HEPN"/>
    <property type="match status" value="1"/>
</dbReference>
<evidence type="ECO:0000259" key="1">
    <source>
        <dbReference type="PROSITE" id="PS50910"/>
    </source>
</evidence>
<gene>
    <name evidence="2" type="ORF">COT02_03690</name>
</gene>
<sequence>MEEYKDWIKKAKDDLNWTKHNIESKIYYGACFTSQQAAEKILKGYLIFSGKPLRKIHDLAALIDDCIKIDKGFVILRKDAKILYSYYIESRYPDLGMFSTITETQAEEAFKSAEKIVIFIEKKLIKK</sequence>
<feature type="domain" description="HEPN" evidence="1">
    <location>
        <begin position="8"/>
        <end position="116"/>
    </location>
</feature>
<dbReference type="AlphaFoldDB" id="A0A2M6YTS4"/>
<keyword evidence="2" id="KW-0238">DNA-binding</keyword>
<evidence type="ECO:0000313" key="3">
    <source>
        <dbReference type="Proteomes" id="UP000230184"/>
    </source>
</evidence>
<reference evidence="3" key="1">
    <citation type="submission" date="2017-09" db="EMBL/GenBank/DDBJ databases">
        <title>Depth-based differentiation of microbial function through sediment-hosted aquifers and enrichment of novel symbionts in the deep terrestrial subsurface.</title>
        <authorList>
            <person name="Probst A.J."/>
            <person name="Ladd B."/>
            <person name="Jarett J.K."/>
            <person name="Geller-Mcgrath D.E."/>
            <person name="Sieber C.M.K."/>
            <person name="Emerson J.B."/>
            <person name="Anantharaman K."/>
            <person name="Thomas B.C."/>
            <person name="Malmstrom R."/>
            <person name="Stieglmeier M."/>
            <person name="Klingl A."/>
            <person name="Woyke T."/>
            <person name="Ryan C.M."/>
            <person name="Banfield J.F."/>
        </authorList>
    </citation>
    <scope>NUCLEOTIDE SEQUENCE [LARGE SCALE GENOMIC DNA]</scope>
</reference>
<comment type="caution">
    <text evidence="2">The sequence shown here is derived from an EMBL/GenBank/DDBJ whole genome shotgun (WGS) entry which is preliminary data.</text>
</comment>
<dbReference type="EMBL" id="PEWY01000107">
    <property type="protein sequence ID" value="PIU36886.1"/>
    <property type="molecule type" value="Genomic_DNA"/>
</dbReference>
<dbReference type="GO" id="GO:0003677">
    <property type="term" value="F:DNA binding"/>
    <property type="evidence" value="ECO:0007669"/>
    <property type="project" value="UniProtKB-KW"/>
</dbReference>